<feature type="region of interest" description="Disordered" evidence="9">
    <location>
        <begin position="487"/>
        <end position="542"/>
    </location>
</feature>
<evidence type="ECO:0000256" key="1">
    <source>
        <dbReference type="ARBA" id="ARBA00004651"/>
    </source>
</evidence>
<feature type="domain" description="Anoctamin dimerisation" evidence="11">
    <location>
        <begin position="255"/>
        <end position="379"/>
    </location>
</feature>
<accession>A0A815EIA6</accession>
<sequence length="2193" mass="259181">MRSNGHYNVNGDAQGMNVNNNHHLQHDIIVNSNYIHKKANIMPIDRSKFMYHNGQLLPVDYVLVYTRYHSNHFRRSHKFNRQHDEYRQFFQDRLRKLGFIIVEERLTDEVIDYVLVYTRYHSNHFRRSHKFNRQHDEYRQFFQDRLRKLGFIIVEERLTDEENDLLNLRQAETSADVPDNNTNSNNEENHVLVRGLSTLQRHVSVRLQNISSHLKKDTQNTTHNNDGTSTDAMNEEEEEESIQLNDSREDNDDKTELKQSSQTLNENGLEQDERYFVKIHAPFEVLLVLAEKLKVKLPFSENKAPLKPGLLDQGLPCQFTRLDPTEFPKPYNGKTYFTACYQKSLHYRFSEHFGDIDKVFRPAERSRLVYEVLLRCPYRSPELLITVDYVLVYTRYHSNHFRRSHKFNRQHDEYRQFFQDRLRKLGFIIVEERLTDEENDLLNLRQAETSADVPDSNSNSNNEENHVLVRGLSTLQRHVSVRLQNISSHLKKDTQDNTHNNDGTSTDAMNKEEEEESIQLNDSREDNDDKTELKQSSQTLNENGLQQDERYFVKIHAPFEVLLVLAEKLKVKLPFSENKAPLKPGLLDQGLPCQFTRLDPTEFPKPYNGKTYFTACYQKSLHYRFSEHFGDIDKVFRPAERSRLVYEVLLRCPYRSPELLITASEEAKSETSEIDSALPNHKPQQTHTSDIQTLKIEELFTSSTRRSGIEVLLEESVYEAAFPLHDQLIRKEDAGEPETWNDRMKLYHRWAKFQNIFRVQPIHAIRDYYGERLAFYFAWLGWYNSLLMIPSILGIFVLLWGLLSVKYDRPTLDICNSTSSYLMCPKIDRQAYWFLNETCFNAKMSYVFDNSASVAFAILISVFAVSVNFLWQRQENRLQFEWDMTDIAEETETLRPDFERRARKTVINKVTDKLEPYVPAYKRLITYISSFSVVLFMVLLVLAVVAGIVVYRLSVSAAFNSIDREMWMYRWKPIIVPITGALINLIIILILQYFYEILAIWLTNAELHRTDKTYEASLTIKMFLFQFVNYYASIFYIALIKPLIIYKPTYLDRHSTAFRLEECDVSGCVWELAIQLIIIMVGKQLISNIWEFYFSKLWNMCRKRIQFRQTVRQINERNAKMTQMHKQTLTMNLKRSYEEDFLLQPFELTTLFYEYLEIILQFGFVTFFCLAFPLAPLFALINNVFEIRIDALKVVKEFRRPMARRAMGIGTWNSILNIMAKVTVLSNAFLIAITSEYIPRQVYYWTIGNRSLNGFLNHTLAPFHSSDFPTIINRTLLECQFIESRLFDLSKKSAFYLPFAQSNHLLDFDCNSPFANGIRSQIDFSTCYYKDYRLDHTHNYARSYMFYYVMVARLAFVIVFEHFVYCILFLVRNLILRVPRNVRAQLDRCRYLVQQMYWGAELYAQNPNLIKKDENRVRADEADHEHKRQSTLPTLMTTSNEFSLNNNARIEVLLEESVYEAAFPLHDQLIRKDDAGEPETWNDRMKLYHRWAKFQNIFRVQPIHAIRDYYGERLAFYFAWLGWYNSLLMIPSILGIFVLLWGLLSVKYDRPTLDICNSTSSYLMCPKIDRQAYWFLNETCFNAKMSYVFDNSASVAFAILISVFAVSVNFLWQRQENRLQFEWDMTDIAEETETLRPDFERRARKTVINKVTDKLEPYVPAYKRLITYISSFSVVLFMVLLVLAVVAGIVVYRLSVSAAFNSIDREMWMYRWKPIIVPITGALINLIIILILQYFYEILAIWLTNAELHRTDKTYEASLTIKMFLFQFVNYYASIFYIALIKPLIIYKPTYLDRHSTAFRLEECDVSGCVWELAIQLIIIMVGKQLISNIWEFYFSKLWNMCRKRIQFRQTVRQINERNAKMTQMHKQTSTMNLKRSYEEDFLLQPFELTTLFYEYLEIILQFGFVTFFCLAFPLAPLFALINNIFEIRIDALKVVKEFRRPMARRAMGIGTWNSILNIMAKVTVLSNAFLIAITSEYIPRQVYYWTIGNRSLNGFLNHTLAPFHSSDFPTIINRTLLECQFIEARLFDLSKKSAFFLPFAQSYHLLDFDCNSPLANEIRSQIDFSTCYYKDYRLDHTHNYARSYMFYYVMVARLAFVIVFEHFVYCILFLVRNLILRVPRNVRAQLDRCRYLVQQMYWGAELYAQNPNLIKKDENRVRADEADHEHKRQSTLPTLMTTSNEFSLNNNASLDL</sequence>
<evidence type="ECO:0000259" key="10">
    <source>
        <dbReference type="Pfam" id="PF04547"/>
    </source>
</evidence>
<dbReference type="GO" id="GO:0046983">
    <property type="term" value="F:protein dimerization activity"/>
    <property type="evidence" value="ECO:0007669"/>
    <property type="project" value="InterPro"/>
</dbReference>
<feature type="transmembrane region" description="Helical" evidence="8">
    <location>
        <begin position="776"/>
        <end position="803"/>
    </location>
</feature>
<feature type="transmembrane region" description="Helical" evidence="8">
    <location>
        <begin position="1764"/>
        <end position="1786"/>
    </location>
</feature>
<evidence type="ECO:0000256" key="8">
    <source>
        <dbReference type="RuleBase" id="RU280814"/>
    </source>
</evidence>
<dbReference type="EMBL" id="CAJNON010000557">
    <property type="protein sequence ID" value="CAF1315523.1"/>
    <property type="molecule type" value="Genomic_DNA"/>
</dbReference>
<feature type="region of interest" description="Disordered" evidence="9">
    <location>
        <begin position="211"/>
        <end position="266"/>
    </location>
</feature>
<keyword evidence="3" id="KW-1003">Cell membrane</keyword>
<feature type="domain" description="Anoctamin dimerisation" evidence="11">
    <location>
        <begin position="532"/>
        <end position="655"/>
    </location>
</feature>
<evidence type="ECO:0000256" key="3">
    <source>
        <dbReference type="ARBA" id="ARBA00022475"/>
    </source>
</evidence>
<feature type="transmembrane region" description="Helical" evidence="8">
    <location>
        <begin position="1672"/>
        <end position="1695"/>
    </location>
</feature>
<feature type="transmembrane region" description="Helical" evidence="8">
    <location>
        <begin position="1067"/>
        <end position="1086"/>
    </location>
</feature>
<feature type="transmembrane region" description="Helical" evidence="8">
    <location>
        <begin position="1514"/>
        <end position="1544"/>
    </location>
</feature>
<dbReference type="InterPro" id="IPR032394">
    <property type="entry name" value="Anoct_dimer"/>
</dbReference>
<dbReference type="Pfam" id="PF04547">
    <property type="entry name" value="Anoctamin"/>
    <property type="match status" value="2"/>
</dbReference>
<name>A0A815EIA6_9BILA</name>
<dbReference type="GO" id="GO:0005886">
    <property type="term" value="C:plasma membrane"/>
    <property type="evidence" value="ECO:0007669"/>
    <property type="project" value="UniProtKB-SubCell"/>
</dbReference>
<keyword evidence="5 8" id="KW-1133">Transmembrane helix</keyword>
<dbReference type="InterPro" id="IPR007632">
    <property type="entry name" value="Anoctamin"/>
</dbReference>
<feature type="compositionally biased region" description="Polar residues" evidence="9">
    <location>
        <begin position="219"/>
        <end position="232"/>
    </location>
</feature>
<feature type="transmembrane region" description="Helical" evidence="8">
    <location>
        <begin position="1947"/>
        <end position="1974"/>
    </location>
</feature>
<dbReference type="Pfam" id="PF16178">
    <property type="entry name" value="Anoct_dimer"/>
    <property type="match status" value="4"/>
</dbReference>
<keyword evidence="4 8" id="KW-0812">Transmembrane</keyword>
<gene>
    <name evidence="12" type="ORF">VCS650_LOCUS31840</name>
</gene>
<keyword evidence="6 8" id="KW-0472">Membrane</keyword>
<evidence type="ECO:0000259" key="11">
    <source>
        <dbReference type="Pfam" id="PF16178"/>
    </source>
</evidence>
<keyword evidence="7" id="KW-0325">Glycoprotein</keyword>
<protein>
    <recommendedName>
        <fullName evidence="8">Anoctamin</fullName>
    </recommendedName>
</protein>
<proteinExistence type="inferred from homology"/>
<organism evidence="12 13">
    <name type="scientific">Adineta steineri</name>
    <dbReference type="NCBI Taxonomy" id="433720"/>
    <lineage>
        <taxon>Eukaryota</taxon>
        <taxon>Metazoa</taxon>
        <taxon>Spiralia</taxon>
        <taxon>Gnathifera</taxon>
        <taxon>Rotifera</taxon>
        <taxon>Eurotatoria</taxon>
        <taxon>Bdelloidea</taxon>
        <taxon>Adinetida</taxon>
        <taxon>Adinetidae</taxon>
        <taxon>Adineta</taxon>
    </lineage>
</organism>
<reference evidence="12" key="1">
    <citation type="submission" date="2021-02" db="EMBL/GenBank/DDBJ databases">
        <authorList>
            <person name="Nowell W R."/>
        </authorList>
    </citation>
    <scope>NUCLEOTIDE SEQUENCE</scope>
</reference>
<feature type="transmembrane region" description="Helical" evidence="8">
    <location>
        <begin position="924"/>
        <end position="953"/>
    </location>
</feature>
<feature type="transmembrane region" description="Helical" evidence="8">
    <location>
        <begin position="1027"/>
        <end position="1046"/>
    </location>
</feature>
<comment type="subcellular location">
    <subcellularLocation>
        <location evidence="1">Cell membrane</location>
        <topology evidence="1">Multi-pass membrane protein</topology>
    </subcellularLocation>
    <subcellularLocation>
        <location evidence="8">Membrane</location>
        <topology evidence="8">Multi-pass membrane protein</topology>
    </subcellularLocation>
</comment>
<feature type="transmembrane region" description="Helical" evidence="8">
    <location>
        <begin position="1715"/>
        <end position="1743"/>
    </location>
</feature>
<feature type="transmembrane region" description="Helical" evidence="8">
    <location>
        <begin position="1206"/>
        <end position="1233"/>
    </location>
</feature>
<feature type="compositionally biased region" description="Polar residues" evidence="9">
    <location>
        <begin position="497"/>
        <end position="508"/>
    </location>
</feature>
<feature type="transmembrane region" description="Helical" evidence="8">
    <location>
        <begin position="2086"/>
        <end position="2112"/>
    </location>
</feature>
<dbReference type="Proteomes" id="UP000663891">
    <property type="component" value="Unassembled WGS sequence"/>
</dbReference>
<comment type="caution">
    <text evidence="12">The sequence shown here is derived from an EMBL/GenBank/DDBJ whole genome shotgun (WGS) entry which is preliminary data.</text>
</comment>
<comment type="similarity">
    <text evidence="2 8">Belongs to the anoctamin family.</text>
</comment>
<feature type="domain" description="Anoctamin transmembrane" evidence="10">
    <location>
        <begin position="765"/>
        <end position="1388"/>
    </location>
</feature>
<comment type="caution">
    <text evidence="8">Lacks conserved residue(s) required for the propagation of feature annotation.</text>
</comment>
<evidence type="ECO:0000256" key="2">
    <source>
        <dbReference type="ARBA" id="ARBA00009671"/>
    </source>
</evidence>
<feature type="transmembrane region" description="Helical" evidence="8">
    <location>
        <begin position="852"/>
        <end position="871"/>
    </location>
</feature>
<evidence type="ECO:0000313" key="12">
    <source>
        <dbReference type="EMBL" id="CAF1315523.1"/>
    </source>
</evidence>
<feature type="transmembrane region" description="Helical" evidence="8">
    <location>
        <begin position="974"/>
        <end position="995"/>
    </location>
</feature>
<evidence type="ECO:0000256" key="4">
    <source>
        <dbReference type="ARBA" id="ARBA00022692"/>
    </source>
</evidence>
<evidence type="ECO:0000313" key="13">
    <source>
        <dbReference type="Proteomes" id="UP000663891"/>
    </source>
</evidence>
<dbReference type="PANTHER" id="PTHR12308:SF84">
    <property type="entry name" value="ANOCTAMIN"/>
    <property type="match status" value="1"/>
</dbReference>
<evidence type="ECO:0000256" key="6">
    <source>
        <dbReference type="ARBA" id="ARBA00023136"/>
    </source>
</evidence>
<evidence type="ECO:0000256" key="7">
    <source>
        <dbReference type="ARBA" id="ARBA00023180"/>
    </source>
</evidence>
<feature type="domain" description="Anoctamin dimerisation" evidence="11">
    <location>
        <begin position="1445"/>
        <end position="1503"/>
    </location>
</feature>
<dbReference type="PANTHER" id="PTHR12308">
    <property type="entry name" value="ANOCTAMIN"/>
    <property type="match status" value="1"/>
</dbReference>
<dbReference type="GO" id="GO:0005254">
    <property type="term" value="F:chloride channel activity"/>
    <property type="evidence" value="ECO:0007669"/>
    <property type="project" value="TreeGrafter"/>
</dbReference>
<feature type="transmembrane region" description="Helical" evidence="8">
    <location>
        <begin position="1593"/>
        <end position="1612"/>
    </location>
</feature>
<feature type="transmembrane region" description="Helical" evidence="8">
    <location>
        <begin position="1158"/>
        <end position="1185"/>
    </location>
</feature>
<dbReference type="OrthoDB" id="296386at2759"/>
<evidence type="ECO:0000256" key="5">
    <source>
        <dbReference type="ARBA" id="ARBA00022989"/>
    </source>
</evidence>
<feature type="transmembrane region" description="Helical" evidence="8">
    <location>
        <begin position="1899"/>
        <end position="1926"/>
    </location>
</feature>
<feature type="domain" description="Anoctamin dimerisation" evidence="11">
    <location>
        <begin position="700"/>
        <end position="762"/>
    </location>
</feature>
<evidence type="ECO:0000256" key="9">
    <source>
        <dbReference type="SAM" id="MobiDB-lite"/>
    </source>
</evidence>
<feature type="domain" description="Anoctamin transmembrane" evidence="10">
    <location>
        <begin position="1506"/>
        <end position="2129"/>
    </location>
</feature>
<dbReference type="InterPro" id="IPR049452">
    <property type="entry name" value="Anoctamin_TM"/>
</dbReference>
<feature type="transmembrane region" description="Helical" evidence="8">
    <location>
        <begin position="1345"/>
        <end position="1371"/>
    </location>
</feature>